<dbReference type="Gene3D" id="3.30.70.2390">
    <property type="match status" value="1"/>
</dbReference>
<dbReference type="InterPro" id="IPR050922">
    <property type="entry name" value="LytR/CpsA/Psr_CW_biosynth"/>
</dbReference>
<evidence type="ECO:0000313" key="7">
    <source>
        <dbReference type="Proteomes" id="UP001500457"/>
    </source>
</evidence>
<proteinExistence type="inferred from homology"/>
<feature type="compositionally biased region" description="Pro residues" evidence="2">
    <location>
        <begin position="163"/>
        <end position="174"/>
    </location>
</feature>
<accession>A0ABP9EYY1</accession>
<feature type="domain" description="Cell envelope-related transcriptional attenuator" evidence="4">
    <location>
        <begin position="274"/>
        <end position="445"/>
    </location>
</feature>
<feature type="compositionally biased region" description="Basic and acidic residues" evidence="2">
    <location>
        <begin position="111"/>
        <end position="162"/>
    </location>
</feature>
<dbReference type="EMBL" id="BAABHQ010000019">
    <property type="protein sequence ID" value="GAA4890647.1"/>
    <property type="molecule type" value="Genomic_DNA"/>
</dbReference>
<dbReference type="InterPro" id="IPR004474">
    <property type="entry name" value="LytR_CpsA_psr"/>
</dbReference>
<protein>
    <recommendedName>
        <fullName evidence="8">LytR family transcriptional attenuator</fullName>
    </recommendedName>
</protein>
<name>A0ABP9EYY1_9PSEU</name>
<feature type="transmembrane region" description="Helical" evidence="3">
    <location>
        <begin position="195"/>
        <end position="215"/>
    </location>
</feature>
<sequence>MDRDDPGPSRRDPARRFGPSAARRSPGRAGGPPLDDDGWGPAPDDSATHPDRRPSARGNGSARTNGNGKGDGAGARLRRRDLAELSAVPAGSRKGAKRVAGPDDLLGPPPERPRRPGPPRDRDPRDRDPRDRDPRDRDPRDRDPRDRDRRPSRDRPDRERGRPGPPPPRPPGRPRPVRELPEGDGRRPIGRWVRVGLVVLSVLVFALSGTAWAALSGSVGGTSALGDGPVGDAADGATDILLVGVDSRTDAQGQPLPEEALRELGAGAADGVVNTDTMILVRVPNDGSRAVAFSVPRDSYVSIPGAFRRDKINSAYPGAKAAEANRLVQSGVTDPREVDVRSSEAGRQELVRAVADLTGLTVDHYAEVNLMGFYTLTNAIGGVDVCLKNPVDDELSGARFPAGPRTVAGHDALAFVRQRHGLPNGDLDRIRRQQAFLASMSRKVLSSGTLADPLTLGRLLEAVQQSVVLDGGWDLLRFGQQMQDVSAGAVAFLTIPTNGTRNVDGRGEVLDVDPTAVQRFVADAIGPEDSADANEDGPAPATIPVDVRNASDAEGAAARVVAVLSAQGYARAVAGNAEAPAPRSEVLFGPAGDGAGARVARSLDDLPARFDPTVPPNTVRVLLGADYDGPGAARTPPPATGATGGLIGTEVVPVAPPQPAITAQGVPCID</sequence>
<dbReference type="Proteomes" id="UP001500457">
    <property type="component" value="Unassembled WGS sequence"/>
</dbReference>
<dbReference type="PANTHER" id="PTHR33392:SF6">
    <property type="entry name" value="POLYISOPRENYL-TEICHOIC ACID--PEPTIDOGLYCAN TEICHOIC ACID TRANSFERASE TAGU"/>
    <property type="match status" value="1"/>
</dbReference>
<evidence type="ECO:0000256" key="3">
    <source>
        <dbReference type="SAM" id="Phobius"/>
    </source>
</evidence>
<comment type="caution">
    <text evidence="6">The sequence shown here is derived from an EMBL/GenBank/DDBJ whole genome shotgun (WGS) entry which is preliminary data.</text>
</comment>
<dbReference type="NCBIfam" id="TIGR00350">
    <property type="entry name" value="lytR_cpsA_psr"/>
    <property type="match status" value="1"/>
</dbReference>
<organism evidence="6 7">
    <name type="scientific">Actinomycetospora straminea</name>
    <dbReference type="NCBI Taxonomy" id="663607"/>
    <lineage>
        <taxon>Bacteria</taxon>
        <taxon>Bacillati</taxon>
        <taxon>Actinomycetota</taxon>
        <taxon>Actinomycetes</taxon>
        <taxon>Pseudonocardiales</taxon>
        <taxon>Pseudonocardiaceae</taxon>
        <taxon>Actinomycetospora</taxon>
    </lineage>
</organism>
<evidence type="ECO:0000313" key="6">
    <source>
        <dbReference type="EMBL" id="GAA4890647.1"/>
    </source>
</evidence>
<keyword evidence="3" id="KW-0472">Membrane</keyword>
<dbReference type="Pfam" id="PF03816">
    <property type="entry name" value="LytR_cpsA_psr"/>
    <property type="match status" value="1"/>
</dbReference>
<evidence type="ECO:0000259" key="4">
    <source>
        <dbReference type="Pfam" id="PF03816"/>
    </source>
</evidence>
<evidence type="ECO:0000256" key="2">
    <source>
        <dbReference type="SAM" id="MobiDB-lite"/>
    </source>
</evidence>
<reference evidence="7" key="1">
    <citation type="journal article" date="2019" name="Int. J. Syst. Evol. Microbiol.">
        <title>The Global Catalogue of Microorganisms (GCM) 10K type strain sequencing project: providing services to taxonomists for standard genome sequencing and annotation.</title>
        <authorList>
            <consortium name="The Broad Institute Genomics Platform"/>
            <consortium name="The Broad Institute Genome Sequencing Center for Infectious Disease"/>
            <person name="Wu L."/>
            <person name="Ma J."/>
        </authorList>
    </citation>
    <scope>NUCLEOTIDE SEQUENCE [LARGE SCALE GENOMIC DNA]</scope>
    <source>
        <strain evidence="7">JCM 17983</strain>
    </source>
</reference>
<dbReference type="Gene3D" id="3.40.630.190">
    <property type="entry name" value="LCP protein"/>
    <property type="match status" value="1"/>
</dbReference>
<feature type="compositionally biased region" description="Basic and acidic residues" evidence="2">
    <location>
        <begin position="176"/>
        <end position="187"/>
    </location>
</feature>
<evidence type="ECO:0000259" key="5">
    <source>
        <dbReference type="Pfam" id="PF13399"/>
    </source>
</evidence>
<gene>
    <name evidence="6" type="ORF">GCM10023203_50190</name>
</gene>
<dbReference type="InterPro" id="IPR027381">
    <property type="entry name" value="LytR/CpsA/Psr_C"/>
</dbReference>
<keyword evidence="3" id="KW-0812">Transmembrane</keyword>
<dbReference type="PANTHER" id="PTHR33392">
    <property type="entry name" value="POLYISOPRENYL-TEICHOIC ACID--PEPTIDOGLYCAN TEICHOIC ACID TRANSFERASE TAGU"/>
    <property type="match status" value="1"/>
</dbReference>
<feature type="compositionally biased region" description="Basic and acidic residues" evidence="2">
    <location>
        <begin position="1"/>
        <end position="15"/>
    </location>
</feature>
<feature type="domain" description="LytR/CpsA/Psr regulator C-terminal" evidence="5">
    <location>
        <begin position="543"/>
        <end position="627"/>
    </location>
</feature>
<dbReference type="Pfam" id="PF13399">
    <property type="entry name" value="LytR_C"/>
    <property type="match status" value="1"/>
</dbReference>
<keyword evidence="7" id="KW-1185">Reference proteome</keyword>
<evidence type="ECO:0000256" key="1">
    <source>
        <dbReference type="ARBA" id="ARBA00006068"/>
    </source>
</evidence>
<dbReference type="RefSeq" id="WP_274234102.1">
    <property type="nucleotide sequence ID" value="NZ_BAABHQ010000019.1"/>
</dbReference>
<evidence type="ECO:0008006" key="8">
    <source>
        <dbReference type="Google" id="ProtNLM"/>
    </source>
</evidence>
<keyword evidence="3" id="KW-1133">Transmembrane helix</keyword>
<comment type="similarity">
    <text evidence="1">Belongs to the LytR/CpsA/Psr (LCP) family.</text>
</comment>
<feature type="region of interest" description="Disordered" evidence="2">
    <location>
        <begin position="1"/>
        <end position="188"/>
    </location>
</feature>